<dbReference type="AlphaFoldDB" id="A0AAV7BH54"/>
<gene>
    <name evidence="2" type="ORF">GDO81_011774</name>
</gene>
<feature type="signal peptide" evidence="1">
    <location>
        <begin position="1"/>
        <end position="19"/>
    </location>
</feature>
<evidence type="ECO:0000256" key="1">
    <source>
        <dbReference type="SAM" id="SignalP"/>
    </source>
</evidence>
<accession>A0AAV7BH54</accession>
<comment type="caution">
    <text evidence="2">The sequence shown here is derived from an EMBL/GenBank/DDBJ whole genome shotgun (WGS) entry which is preliminary data.</text>
</comment>
<keyword evidence="3" id="KW-1185">Reference proteome</keyword>
<dbReference type="Proteomes" id="UP000824782">
    <property type="component" value="Unassembled WGS sequence"/>
</dbReference>
<dbReference type="EMBL" id="WNYA01000005">
    <property type="protein sequence ID" value="KAG8571769.1"/>
    <property type="molecule type" value="Genomic_DNA"/>
</dbReference>
<feature type="chain" id="PRO_5043428740" description="Secreted protein" evidence="1">
    <location>
        <begin position="20"/>
        <end position="86"/>
    </location>
</feature>
<proteinExistence type="predicted"/>
<keyword evidence="1" id="KW-0732">Signal</keyword>
<reference evidence="2" key="1">
    <citation type="thesis" date="2020" institute="ProQuest LLC" country="789 East Eisenhower Parkway, Ann Arbor, MI, USA">
        <title>Comparative Genomics and Chromosome Evolution.</title>
        <authorList>
            <person name="Mudd A.B."/>
        </authorList>
    </citation>
    <scope>NUCLEOTIDE SEQUENCE</scope>
    <source>
        <strain evidence="2">237g6f4</strain>
        <tissue evidence="2">Blood</tissue>
    </source>
</reference>
<evidence type="ECO:0008006" key="4">
    <source>
        <dbReference type="Google" id="ProtNLM"/>
    </source>
</evidence>
<organism evidence="2 3">
    <name type="scientific">Engystomops pustulosus</name>
    <name type="common">Tungara frog</name>
    <name type="synonym">Physalaemus pustulosus</name>
    <dbReference type="NCBI Taxonomy" id="76066"/>
    <lineage>
        <taxon>Eukaryota</taxon>
        <taxon>Metazoa</taxon>
        <taxon>Chordata</taxon>
        <taxon>Craniata</taxon>
        <taxon>Vertebrata</taxon>
        <taxon>Euteleostomi</taxon>
        <taxon>Amphibia</taxon>
        <taxon>Batrachia</taxon>
        <taxon>Anura</taxon>
        <taxon>Neobatrachia</taxon>
        <taxon>Hyloidea</taxon>
        <taxon>Leptodactylidae</taxon>
        <taxon>Leiuperinae</taxon>
        <taxon>Engystomops</taxon>
    </lineage>
</organism>
<evidence type="ECO:0000313" key="2">
    <source>
        <dbReference type="EMBL" id="KAG8571769.1"/>
    </source>
</evidence>
<protein>
    <recommendedName>
        <fullName evidence="4">Secreted protein</fullName>
    </recommendedName>
</protein>
<sequence length="86" mass="9642">MCLAATYLSLSFFTWRVYAVILEGGSCHNNRADVSLFLATFWGAAVNLHPFFGLRLLPFKFCHSISYLQIPGVLFKKVAQQSNILA</sequence>
<evidence type="ECO:0000313" key="3">
    <source>
        <dbReference type="Proteomes" id="UP000824782"/>
    </source>
</evidence>
<name>A0AAV7BH54_ENGPU</name>